<dbReference type="PANTHER" id="PTHR37294">
    <property type="entry name" value="3'-5' EXORIBONUCLEASE YHAM"/>
    <property type="match status" value="1"/>
</dbReference>
<dbReference type="FunFam" id="1.10.3210.10:FF:000008">
    <property type="entry name" value="3'-5' exoribonuclease YhaM"/>
    <property type="match status" value="1"/>
</dbReference>
<evidence type="ECO:0000313" key="6">
    <source>
        <dbReference type="Proteomes" id="UP000009320"/>
    </source>
</evidence>
<organism evidence="5 6">
    <name type="scientific">Lactobacillus hominis DSM 23910 = CRBIP 24.179</name>
    <dbReference type="NCBI Taxonomy" id="1423758"/>
    <lineage>
        <taxon>Bacteria</taxon>
        <taxon>Bacillati</taxon>
        <taxon>Bacillota</taxon>
        <taxon>Bacilli</taxon>
        <taxon>Lactobacillales</taxon>
        <taxon>Lactobacillaceae</taxon>
        <taxon>Lactobacillus</taxon>
    </lineage>
</organism>
<reference evidence="5 6" key="1">
    <citation type="submission" date="2012-06" db="EMBL/GenBank/DDBJ databases">
        <title>Draft Genome Sequence of Lactobacillus hominis Strain CRBIP 24.179T, isolated from human intestine.</title>
        <authorList>
            <person name="Cousin S."/>
            <person name="Ma L."/>
            <person name="Bizet C."/>
            <person name="Loux V."/>
            <person name="Bouchier C."/>
            <person name="Clermont D."/>
            <person name="Creno S."/>
        </authorList>
    </citation>
    <scope>NUCLEOTIDE SEQUENCE [LARGE SCALE GENOMIC DNA]</scope>
    <source>
        <strain evidence="6">CRBIP 24.179T</strain>
    </source>
</reference>
<dbReference type="Pfam" id="PF01336">
    <property type="entry name" value="tRNA_anti-codon"/>
    <property type="match status" value="1"/>
</dbReference>
<keyword evidence="6" id="KW-1185">Reference proteome</keyword>
<evidence type="ECO:0000313" key="5">
    <source>
        <dbReference type="EMBL" id="CCI81764.1"/>
    </source>
</evidence>
<name>I7L9X7_9LACO</name>
<protein>
    <submittedName>
        <fullName evidence="5">CMP-binding-factor 1</fullName>
        <ecNumber evidence="5">3.1.-.-</ecNumber>
    </submittedName>
</protein>
<dbReference type="CDD" id="cd00077">
    <property type="entry name" value="HDc"/>
    <property type="match status" value="1"/>
</dbReference>
<dbReference type="EC" id="3.1.-.-" evidence="5"/>
<gene>
    <name evidence="5" type="ORF">BN55_00220</name>
</gene>
<dbReference type="GO" id="GO:0031125">
    <property type="term" value="P:rRNA 3'-end processing"/>
    <property type="evidence" value="ECO:0007669"/>
    <property type="project" value="TreeGrafter"/>
</dbReference>
<keyword evidence="1 5" id="KW-0378">Hydrolase</keyword>
<dbReference type="InterPro" id="IPR050798">
    <property type="entry name" value="YhaM_exoribonuc/phosphodiest"/>
</dbReference>
<dbReference type="EMBL" id="CAKE01000009">
    <property type="protein sequence ID" value="CCI81764.1"/>
    <property type="molecule type" value="Genomic_DNA"/>
</dbReference>
<accession>I7L9X7</accession>
<evidence type="ECO:0000256" key="1">
    <source>
        <dbReference type="ARBA" id="ARBA00022801"/>
    </source>
</evidence>
<feature type="domain" description="HD" evidence="4">
    <location>
        <begin position="164"/>
        <end position="281"/>
    </location>
</feature>
<dbReference type="InterPro" id="IPR006674">
    <property type="entry name" value="HD_domain"/>
</dbReference>
<dbReference type="GO" id="GO:0003676">
    <property type="term" value="F:nucleic acid binding"/>
    <property type="evidence" value="ECO:0007669"/>
    <property type="project" value="InterPro"/>
</dbReference>
<feature type="domain" description="OB" evidence="3">
    <location>
        <begin position="27"/>
        <end position="89"/>
    </location>
</feature>
<dbReference type="SUPFAM" id="SSF109604">
    <property type="entry name" value="HD-domain/PDEase-like"/>
    <property type="match status" value="1"/>
</dbReference>
<dbReference type="Proteomes" id="UP000009320">
    <property type="component" value="Unassembled WGS sequence"/>
</dbReference>
<sequence length="326" mass="37314">MMFKKLLEYNDGEEMNIVVMLKESVLKTSKNGKHYLILNFTDSSGEIRGIYWDATPQDAQNFSAGSIVELNGKREEYQDRPQIKIFSLRTVGENEGYDLSQFVKTAPVKQKYLEEEINKRVFEILNPTWNRIVRYLLKKWHDKFFIYPAGKINHHAVKNGLAFHTVSMLRDAEGICNTYPQVDRSLLYAGCIVHDMGKVIELSGVVATKYTTEGNLIGHLVLIDEQIVLAAKELNINPHSEDVMLLRHMVLSHHGLPEYGAAKRPALLEAELLHKIDDLDATVYAITNALQHTKPGHFTEFIASQDNRRFYRPLKDDALDQSEKLE</sequence>
<evidence type="ECO:0000259" key="4">
    <source>
        <dbReference type="Pfam" id="PF01966"/>
    </source>
</evidence>
<evidence type="ECO:0000259" key="3">
    <source>
        <dbReference type="Pfam" id="PF01336"/>
    </source>
</evidence>
<dbReference type="Gene3D" id="1.10.3210.10">
    <property type="entry name" value="Hypothetical protein af1432"/>
    <property type="match status" value="1"/>
</dbReference>
<dbReference type="GO" id="GO:0004527">
    <property type="term" value="F:exonuclease activity"/>
    <property type="evidence" value="ECO:0007669"/>
    <property type="project" value="UniProtKB-KW"/>
</dbReference>
<comment type="caution">
    <text evidence="5">The sequence shown here is derived from an EMBL/GenBank/DDBJ whole genome shotgun (WGS) entry which is preliminary data.</text>
</comment>
<dbReference type="STRING" id="1423758.FC41_GL001029"/>
<dbReference type="Pfam" id="PF01966">
    <property type="entry name" value="HD"/>
    <property type="match status" value="1"/>
</dbReference>
<proteinExistence type="predicted"/>
<keyword evidence="2" id="KW-0540">Nuclease</keyword>
<dbReference type="CDD" id="cd04492">
    <property type="entry name" value="YhaM_OBF_like"/>
    <property type="match status" value="1"/>
</dbReference>
<dbReference type="AlphaFoldDB" id="I7L9X7"/>
<keyword evidence="2" id="KW-0269">Exonuclease</keyword>
<dbReference type="PANTHER" id="PTHR37294:SF1">
    <property type="entry name" value="3'-5' EXORIBONUCLEASE YHAM"/>
    <property type="match status" value="1"/>
</dbReference>
<evidence type="ECO:0000256" key="2">
    <source>
        <dbReference type="ARBA" id="ARBA00022839"/>
    </source>
</evidence>
<dbReference type="InterPro" id="IPR003607">
    <property type="entry name" value="HD/PDEase_dom"/>
</dbReference>
<dbReference type="InterPro" id="IPR004365">
    <property type="entry name" value="NA-bd_OB_tRNA"/>
</dbReference>
<dbReference type="eggNOG" id="COG3481">
    <property type="taxonomic scope" value="Bacteria"/>
</dbReference>